<name>V4JXE4_EUTSA</name>
<evidence type="ECO:0000313" key="5">
    <source>
        <dbReference type="Proteomes" id="UP000030689"/>
    </source>
</evidence>
<accession>V4JXE4</accession>
<evidence type="ECO:0000313" key="4">
    <source>
        <dbReference type="EMBL" id="ESQ30135.1"/>
    </source>
</evidence>
<dbReference type="InterPro" id="IPR008502">
    <property type="entry name" value="Prolamin-like"/>
</dbReference>
<feature type="chain" id="PRO_5004720252" description="Prolamin-like domain-containing protein" evidence="2">
    <location>
        <begin position="23"/>
        <end position="147"/>
    </location>
</feature>
<protein>
    <recommendedName>
        <fullName evidence="3">Prolamin-like domain-containing protein</fullName>
    </recommendedName>
</protein>
<dbReference type="OMA" id="NKCVETT"/>
<keyword evidence="5" id="KW-1185">Reference proteome</keyword>
<evidence type="ECO:0000256" key="1">
    <source>
        <dbReference type="ARBA" id="ARBA00022729"/>
    </source>
</evidence>
<dbReference type="EMBL" id="KI517809">
    <property type="protein sequence ID" value="ESQ30135.1"/>
    <property type="molecule type" value="Genomic_DNA"/>
</dbReference>
<dbReference type="PANTHER" id="PTHR31207">
    <property type="entry name" value="ECA1 GAMETOGENESIS FAMILY PROTEIN (DUF784)-RELATED-RELATED"/>
    <property type="match status" value="1"/>
</dbReference>
<dbReference type="KEGG" id="eus:EUTSA_v10012072mg"/>
<dbReference type="Gramene" id="ESQ30135">
    <property type="protein sequence ID" value="ESQ30135"/>
    <property type="gene ID" value="EUTSA_v10012072mg"/>
</dbReference>
<evidence type="ECO:0000259" key="3">
    <source>
        <dbReference type="Pfam" id="PF05617"/>
    </source>
</evidence>
<dbReference type="STRING" id="72664.V4JXE4"/>
<sequence length="147" mass="16566">MEKAFLITFLVATSMVYNQALAQEEEISLSPEQYADVPAALAYDHELLHKMTIQRIRFLEDCTNKLSPKCGMEMTEGLVNDKPVSGECCEDILKIGIDCHQGLMTFVFSTYELKDVAYEILPRSKKIWNHCVQTTAARIGAPIAFET</sequence>
<keyword evidence="1 2" id="KW-0732">Signal</keyword>
<evidence type="ECO:0000256" key="2">
    <source>
        <dbReference type="SAM" id="SignalP"/>
    </source>
</evidence>
<dbReference type="OrthoDB" id="1368054at2759"/>
<dbReference type="AlphaFoldDB" id="V4JXE4"/>
<dbReference type="Proteomes" id="UP000030689">
    <property type="component" value="Unassembled WGS sequence"/>
</dbReference>
<dbReference type="Pfam" id="PF05617">
    <property type="entry name" value="Prolamin_like"/>
    <property type="match status" value="1"/>
</dbReference>
<feature type="domain" description="Prolamin-like" evidence="3">
    <location>
        <begin position="61"/>
        <end position="132"/>
    </location>
</feature>
<dbReference type="InterPro" id="IPR040220">
    <property type="entry name" value="DD11"/>
</dbReference>
<dbReference type="eggNOG" id="ENOG502R1HH">
    <property type="taxonomic scope" value="Eukaryota"/>
</dbReference>
<feature type="signal peptide" evidence="2">
    <location>
        <begin position="1"/>
        <end position="22"/>
    </location>
</feature>
<dbReference type="GO" id="GO:0043680">
    <property type="term" value="C:filiform apparatus"/>
    <property type="evidence" value="ECO:0007669"/>
    <property type="project" value="EnsemblPlants"/>
</dbReference>
<reference evidence="4 5" key="1">
    <citation type="journal article" date="2013" name="Front. Plant Sci.">
        <title>The Reference Genome of the Halophytic Plant Eutrema salsugineum.</title>
        <authorList>
            <person name="Yang R."/>
            <person name="Jarvis D.E."/>
            <person name="Chen H."/>
            <person name="Beilstein M.A."/>
            <person name="Grimwood J."/>
            <person name="Jenkins J."/>
            <person name="Shu S."/>
            <person name="Prochnik S."/>
            <person name="Xin M."/>
            <person name="Ma C."/>
            <person name="Schmutz J."/>
            <person name="Wing R.A."/>
            <person name="Mitchell-Olds T."/>
            <person name="Schumaker K.S."/>
            <person name="Wang X."/>
        </authorList>
    </citation>
    <scope>NUCLEOTIDE SEQUENCE [LARGE SCALE GENOMIC DNA]</scope>
</reference>
<dbReference type="PANTHER" id="PTHR31207:SF23">
    <property type="entry name" value="DOWNREGULATED IN DIF1 18-RELATED"/>
    <property type="match status" value="1"/>
</dbReference>
<proteinExistence type="predicted"/>
<organism evidence="4 5">
    <name type="scientific">Eutrema salsugineum</name>
    <name type="common">Saltwater cress</name>
    <name type="synonym">Sisymbrium salsugineum</name>
    <dbReference type="NCBI Taxonomy" id="72664"/>
    <lineage>
        <taxon>Eukaryota</taxon>
        <taxon>Viridiplantae</taxon>
        <taxon>Streptophyta</taxon>
        <taxon>Embryophyta</taxon>
        <taxon>Tracheophyta</taxon>
        <taxon>Spermatophyta</taxon>
        <taxon>Magnoliopsida</taxon>
        <taxon>eudicotyledons</taxon>
        <taxon>Gunneridae</taxon>
        <taxon>Pentapetalae</taxon>
        <taxon>rosids</taxon>
        <taxon>malvids</taxon>
        <taxon>Brassicales</taxon>
        <taxon>Brassicaceae</taxon>
        <taxon>Eutremeae</taxon>
        <taxon>Eutrema</taxon>
    </lineage>
</organism>
<gene>
    <name evidence="4" type="ORF">EUTSA_v10012072mg</name>
</gene>